<evidence type="ECO:0000259" key="1">
    <source>
        <dbReference type="PROSITE" id="PS50144"/>
    </source>
</evidence>
<comment type="caution">
    <text evidence="2">The sequence shown here is derived from an EMBL/GenBank/DDBJ whole genome shotgun (WGS) entry which is preliminary data.</text>
</comment>
<protein>
    <recommendedName>
        <fullName evidence="1">MATH domain-containing protein</fullName>
    </recommendedName>
</protein>
<evidence type="ECO:0000313" key="3">
    <source>
        <dbReference type="Proteomes" id="UP001497382"/>
    </source>
</evidence>
<dbReference type="SUPFAM" id="SSF49599">
    <property type="entry name" value="TRAF domain-like"/>
    <property type="match status" value="1"/>
</dbReference>
<dbReference type="EMBL" id="CAXIEN010000592">
    <property type="protein sequence ID" value="CAL1300934.1"/>
    <property type="molecule type" value="Genomic_DNA"/>
</dbReference>
<dbReference type="InterPro" id="IPR008974">
    <property type="entry name" value="TRAF-like"/>
</dbReference>
<dbReference type="PROSITE" id="PS50144">
    <property type="entry name" value="MATH"/>
    <property type="match status" value="1"/>
</dbReference>
<dbReference type="Pfam" id="PF22486">
    <property type="entry name" value="MATH_2"/>
    <property type="match status" value="1"/>
</dbReference>
<proteinExistence type="predicted"/>
<gene>
    <name evidence="2" type="ORF">LARSCL_LOCUS22208</name>
</gene>
<organism evidence="2 3">
    <name type="scientific">Larinioides sclopetarius</name>
    <dbReference type="NCBI Taxonomy" id="280406"/>
    <lineage>
        <taxon>Eukaryota</taxon>
        <taxon>Metazoa</taxon>
        <taxon>Ecdysozoa</taxon>
        <taxon>Arthropoda</taxon>
        <taxon>Chelicerata</taxon>
        <taxon>Arachnida</taxon>
        <taxon>Araneae</taxon>
        <taxon>Araneomorphae</taxon>
        <taxon>Entelegynae</taxon>
        <taxon>Araneoidea</taxon>
        <taxon>Araneidae</taxon>
        <taxon>Larinioides</taxon>
    </lineage>
</organism>
<reference evidence="2 3" key="1">
    <citation type="submission" date="2024-04" db="EMBL/GenBank/DDBJ databases">
        <authorList>
            <person name="Rising A."/>
            <person name="Reimegard J."/>
            <person name="Sonavane S."/>
            <person name="Akerstrom W."/>
            <person name="Nylinder S."/>
            <person name="Hedman E."/>
            <person name="Kallberg Y."/>
        </authorList>
    </citation>
    <scope>NUCLEOTIDE SEQUENCE [LARGE SCALE GENOMIC DNA]</scope>
</reference>
<dbReference type="CDD" id="cd00121">
    <property type="entry name" value="MATH"/>
    <property type="match status" value="1"/>
</dbReference>
<dbReference type="Proteomes" id="UP001497382">
    <property type="component" value="Unassembled WGS sequence"/>
</dbReference>
<evidence type="ECO:0000313" key="2">
    <source>
        <dbReference type="EMBL" id="CAL1300934.1"/>
    </source>
</evidence>
<dbReference type="InterPro" id="IPR002083">
    <property type="entry name" value="MATH/TRAF_dom"/>
</dbReference>
<keyword evidence="3" id="KW-1185">Reference proteome</keyword>
<feature type="domain" description="MATH" evidence="1">
    <location>
        <begin position="7"/>
        <end position="138"/>
    </location>
</feature>
<sequence>MESGKKEYTFFWFIENYSCCWQQNGEKLTSPPFHADGVEGTVWELWLYPRGDEEEEKGHVSLYLYRSAADDGPQTASITYKLAVLGADESILRSVQYDAVFKKGRSWGCGKILEMDEIFLGRKADYLPHDILTVRCKIRKGEGKFVHNVGQSSARTRITVEKISFLHVVQNFSRLERKQKKTVEVRGHSKGEYFITSNLYFTDSSCGEEEIVIEILPSDADQILRKCDLYLLNGSGNLIECGKADNRNDIEIKSIAVLPLSLTRGALLNRKNEYLPDDTLSLRCKCTFSRGLEFQTIEEAVHGIPLTVKQKTNDVLRKKRLQSCGKNFYFSQCSRRYKSPLHQQIPHRCATENENKIISGTQDCPLRKIPGLRANADHRHERERY</sequence>
<dbReference type="AlphaFoldDB" id="A0AAV2BZU6"/>
<dbReference type="Gene3D" id="2.60.210.10">
    <property type="entry name" value="Apoptosis, Tumor Necrosis Factor Receptor Associated Protein 2, Chain A"/>
    <property type="match status" value="1"/>
</dbReference>
<accession>A0AAV2BZU6</accession>
<name>A0AAV2BZU6_9ARAC</name>